<dbReference type="InterPro" id="IPR001650">
    <property type="entry name" value="Helicase_C-like"/>
</dbReference>
<name>A0A090N360_OSTTA</name>
<dbReference type="InterPro" id="IPR049621">
    <property type="entry name" value="S1_DHX8_helicase"/>
</dbReference>
<dbReference type="InterPro" id="IPR011709">
    <property type="entry name" value="DEAD-box_helicase_OB_fold"/>
</dbReference>
<keyword evidence="9" id="KW-0539">Nucleus</keyword>
<dbReference type="SMART" id="SM00490">
    <property type="entry name" value="HELICc"/>
    <property type="match status" value="1"/>
</dbReference>
<feature type="compositionally biased region" description="Basic and acidic residues" evidence="11">
    <location>
        <begin position="149"/>
        <end position="172"/>
    </location>
</feature>
<evidence type="ECO:0000256" key="3">
    <source>
        <dbReference type="ARBA" id="ARBA00022664"/>
    </source>
</evidence>
<dbReference type="Pfam" id="PF07717">
    <property type="entry name" value="OB_NTP_bind"/>
    <property type="match status" value="1"/>
</dbReference>
<dbReference type="GO" id="GO:0005524">
    <property type="term" value="F:ATP binding"/>
    <property type="evidence" value="ECO:0007669"/>
    <property type="project" value="UniProtKB-KW"/>
</dbReference>
<dbReference type="CDD" id="cd17971">
    <property type="entry name" value="DEXHc_DHX8"/>
    <property type="match status" value="1"/>
</dbReference>
<protein>
    <recommendedName>
        <fullName evidence="2">RNA helicase</fullName>
        <ecNumber evidence="2">3.6.4.13</ecNumber>
    </recommendedName>
</protein>
<evidence type="ECO:0000256" key="4">
    <source>
        <dbReference type="ARBA" id="ARBA00022741"/>
    </source>
</evidence>
<dbReference type="PANTHER" id="PTHR18934">
    <property type="entry name" value="ATP-DEPENDENT RNA HELICASE"/>
    <property type="match status" value="1"/>
</dbReference>
<keyword evidence="16" id="KW-1185">Reference proteome</keyword>
<dbReference type="InterPro" id="IPR007502">
    <property type="entry name" value="Helicase-assoc_dom"/>
</dbReference>
<dbReference type="SMART" id="SM00487">
    <property type="entry name" value="DEXDc"/>
    <property type="match status" value="1"/>
</dbReference>
<dbReference type="EC" id="3.6.4.13" evidence="2"/>
<dbReference type="Pfam" id="PF13401">
    <property type="entry name" value="AAA_22"/>
    <property type="match status" value="1"/>
</dbReference>
<dbReference type="GO" id="GO:0016887">
    <property type="term" value="F:ATP hydrolysis activity"/>
    <property type="evidence" value="ECO:0007669"/>
    <property type="project" value="InterPro"/>
</dbReference>
<dbReference type="GO" id="GO:0003724">
    <property type="term" value="F:RNA helicase activity"/>
    <property type="evidence" value="ECO:0007669"/>
    <property type="project" value="UniProtKB-EC"/>
</dbReference>
<dbReference type="PROSITE" id="PS51192">
    <property type="entry name" value="HELICASE_ATP_BIND_1"/>
    <property type="match status" value="1"/>
</dbReference>
<dbReference type="STRING" id="70448.A0A090N360"/>
<feature type="region of interest" description="Disordered" evidence="11">
    <location>
        <begin position="75"/>
        <end position="104"/>
    </location>
</feature>
<keyword evidence="5" id="KW-0378">Hydrolase</keyword>
<dbReference type="OrthoDB" id="10253254at2759"/>
<dbReference type="CDD" id="cd18791">
    <property type="entry name" value="SF2_C_RHA"/>
    <property type="match status" value="1"/>
</dbReference>
<proteinExistence type="predicted"/>
<sequence length="1138" mass="126553">MSSLGKLQQLALVNKVTKELENHLGIADKTLSEFVIALADENGTPGAFRDALGSVGAEVDDAFAESLLSLIQRGLKRGGSTTGGTKVGGTSTRDGSENASGASTKDAVWSGLAVRDNDERARAMTRELYGDRDVKANAADDPRLCERVNDRETSHSREVENSTGEERMRDGEPSVGEVCRGRVTNVLDFGAFVELVEFKRKFEGLVHVSAIADRHLKSAKDGASRGDRVFVKVLSRNGQKMSLSMKEVDQITGKETTTSRGAFGGNRSNPAPRSNLPPPGPSGDISLKGLSGINPRALEDGSMSSRKRPVKRLSSPELWEARQLIASGVLKVQDYPQFDPENEGMLSYEEEAEEEVEIEMNEEEAPFLQGQTAASTGDVSPIKIVKNPDGSMQRAAMTQATLAKERRELREQQRAELETDGQLSNRPWEDPMGRTGDALLVDDSRQYGGRPGRDMPAWKAKALGRGGERMGKPQTMPIHELRKTLPIYQLRDQLIQAVNDNQILVVIGETGSGKTTQMTQYLAEAGYTSRGRIGCTQPRRVAAMSVAKRVAEEVGCRLGEEVGYAIRFEDCTSQDTVIKYMTDGMLLREALLDDSLSQYCVIMLDEAHERTIHTDVLFGLLKKCCAKRKDLKIIVTSATLDAEKFSTYFFDCPIFTIPGRTFPVEVLYTKAPESDYLDAALITVMQIHLTEPEGDILLFLTGQEEIDSAAEILFDRMRALGPSVPELHVLPVYSALPSEQQTRIFEPAPPGSRKCVIATNIAEASLTIDGIFYVVDPGFSKQKVYNPKISMDSLIVAPISQASARQRAGRAGRTGPGKCYRLYTESAFKNEMLPTSVPEIQRTNLAMTVLTMKAMGINDLINFDFMDAPPPATLVTALEQLYNLGALDEEGLLTRLGRKMAEFPLEPQMSKMLIASVDIGCSDEILTIVAMLSAQNIFHRPKEKQAQADARKNKFFQAEGDHLTLLSVYEAWKSQGFSEPWCYENFLQARSMKRAQDVRKQLLTIMDRYKLGTQSAGRNYNKVRKAICSGFFFHAAKKDPQEGYKTVVEQTPTYIHPSSSLFQRQPDWVIYHELVLTTKEYMREVCAIDPKWLIELAPRFFKQSDPRHLSKRKKAEKIEPLYDRWNDPNAWRLSKRRG</sequence>
<feature type="compositionally biased region" description="Polar residues" evidence="11">
    <location>
        <begin position="253"/>
        <end position="272"/>
    </location>
</feature>
<comment type="subcellular location">
    <subcellularLocation>
        <location evidence="1">Nucleus</location>
    </subcellularLocation>
</comment>
<dbReference type="GeneID" id="9834068"/>
<dbReference type="Pfam" id="PF00271">
    <property type="entry name" value="Helicase_C"/>
    <property type="match status" value="1"/>
</dbReference>
<evidence type="ECO:0000256" key="10">
    <source>
        <dbReference type="ARBA" id="ARBA00047984"/>
    </source>
</evidence>
<evidence type="ECO:0000256" key="11">
    <source>
        <dbReference type="SAM" id="MobiDB-lite"/>
    </source>
</evidence>
<dbReference type="InterPro" id="IPR027417">
    <property type="entry name" value="P-loop_NTPase"/>
</dbReference>
<feature type="region of interest" description="Disordered" evidence="11">
    <location>
        <begin position="410"/>
        <end position="435"/>
    </location>
</feature>
<keyword evidence="4" id="KW-0547">Nucleotide-binding</keyword>
<dbReference type="InterPro" id="IPR049945">
    <property type="entry name" value="AAA_22"/>
</dbReference>
<evidence type="ECO:0000313" key="16">
    <source>
        <dbReference type="Proteomes" id="UP000009170"/>
    </source>
</evidence>
<feature type="domain" description="Helicase C-terminal" evidence="14">
    <location>
        <begin position="676"/>
        <end position="856"/>
    </location>
</feature>
<keyword evidence="7" id="KW-0067">ATP-binding</keyword>
<evidence type="ECO:0000256" key="6">
    <source>
        <dbReference type="ARBA" id="ARBA00022806"/>
    </source>
</evidence>
<evidence type="ECO:0000256" key="9">
    <source>
        <dbReference type="ARBA" id="ARBA00023242"/>
    </source>
</evidence>
<feature type="domain" description="S1 motif" evidence="12">
    <location>
        <begin position="176"/>
        <end position="246"/>
    </location>
</feature>
<dbReference type="PROSITE" id="PS51194">
    <property type="entry name" value="HELICASE_CTER"/>
    <property type="match status" value="1"/>
</dbReference>
<dbReference type="FunFam" id="3.40.50.300:FF:000191">
    <property type="entry name" value="Pre-mRNA-splicing factor ATP-dependent RNA helicase"/>
    <property type="match status" value="1"/>
</dbReference>
<dbReference type="SMART" id="SM00847">
    <property type="entry name" value="HA2"/>
    <property type="match status" value="1"/>
</dbReference>
<dbReference type="GO" id="GO:0071013">
    <property type="term" value="C:catalytic step 2 spliceosome"/>
    <property type="evidence" value="ECO:0007669"/>
    <property type="project" value="TreeGrafter"/>
</dbReference>
<keyword evidence="8" id="KW-0508">mRNA splicing</keyword>
<dbReference type="FunFam" id="1.20.120.1080:FF:000001">
    <property type="entry name" value="Pre-mRNA-splicing factor ATP-dependent RNA helicase"/>
    <property type="match status" value="1"/>
</dbReference>
<feature type="domain" description="Helicase ATP-binding" evidence="13">
    <location>
        <begin position="495"/>
        <end position="658"/>
    </location>
</feature>
<accession>A0A090N360</accession>
<reference evidence="15 16" key="2">
    <citation type="journal article" date="2014" name="BMC Genomics">
        <title>An improved genome of the model marine alga Ostreococcus tauri unfolds by assessing Illumina de novo assemblies.</title>
        <authorList>
            <person name="Blanc-Mathieu R."/>
            <person name="Verhelst B."/>
            <person name="Derelle E."/>
            <person name="Rombauts S."/>
            <person name="Bouget F.Y."/>
            <person name="Carre I."/>
            <person name="Chateau A."/>
            <person name="Eyre-Walker A."/>
            <person name="Grimsley N."/>
            <person name="Moreau H."/>
            <person name="Piegu B."/>
            <person name="Rivals E."/>
            <person name="Schackwitz W."/>
            <person name="Van de Peer Y."/>
            <person name="Piganeau G."/>
        </authorList>
    </citation>
    <scope>NUCLEOTIDE SEQUENCE [LARGE SCALE GENOMIC DNA]</scope>
    <source>
        <strain evidence="16">OTTH 0595 / CCAP 157/2 / RCC745</strain>
    </source>
</reference>
<dbReference type="FunFam" id="3.40.50.300:FF:000101">
    <property type="entry name" value="Pre-mRNA-splicing factor ATP-dependent RNA helicase"/>
    <property type="match status" value="1"/>
</dbReference>
<evidence type="ECO:0000256" key="5">
    <source>
        <dbReference type="ARBA" id="ARBA00022801"/>
    </source>
</evidence>
<dbReference type="InterPro" id="IPR044762">
    <property type="entry name" value="DHX8/Prp22_DEXHc"/>
</dbReference>
<dbReference type="Pfam" id="PF21010">
    <property type="entry name" value="HA2_C"/>
    <property type="match status" value="1"/>
</dbReference>
<dbReference type="RefSeq" id="XP_003078745.2">
    <property type="nucleotide sequence ID" value="XM_003078697.2"/>
</dbReference>
<feature type="region of interest" description="Disordered" evidence="11">
    <location>
        <begin position="245"/>
        <end position="312"/>
    </location>
</feature>
<evidence type="ECO:0000256" key="8">
    <source>
        <dbReference type="ARBA" id="ARBA00023187"/>
    </source>
</evidence>
<keyword evidence="3" id="KW-0507">mRNA processing</keyword>
<dbReference type="FunFam" id="2.40.50.140:FF:000061">
    <property type="entry name" value="ATP-dependent RNA helicase DHX8"/>
    <property type="match status" value="1"/>
</dbReference>
<dbReference type="SMART" id="SM00316">
    <property type="entry name" value="S1"/>
    <property type="match status" value="1"/>
</dbReference>
<feature type="region of interest" description="Disordered" evidence="11">
    <location>
        <begin position="149"/>
        <end position="174"/>
    </location>
</feature>
<dbReference type="CDD" id="cd05684">
    <property type="entry name" value="S1_DHX8_helicase"/>
    <property type="match status" value="1"/>
</dbReference>
<dbReference type="SUPFAM" id="SSF50249">
    <property type="entry name" value="Nucleic acid-binding proteins"/>
    <property type="match status" value="1"/>
</dbReference>
<dbReference type="InterPro" id="IPR003029">
    <property type="entry name" value="S1_domain"/>
</dbReference>
<dbReference type="PANTHER" id="PTHR18934:SF85">
    <property type="entry name" value="ATP-DEPENDENT RNA HELICASE DHX8"/>
    <property type="match status" value="1"/>
</dbReference>
<evidence type="ECO:0000259" key="13">
    <source>
        <dbReference type="PROSITE" id="PS51192"/>
    </source>
</evidence>
<evidence type="ECO:0000313" key="15">
    <source>
        <dbReference type="EMBL" id="CEF97553.1"/>
    </source>
</evidence>
<dbReference type="CDD" id="cd21691">
    <property type="entry name" value="GH2-like_DHX8"/>
    <property type="match status" value="1"/>
</dbReference>
<keyword evidence="6 15" id="KW-0347">Helicase</keyword>
<organism evidence="15 16">
    <name type="scientific">Ostreococcus tauri</name>
    <name type="common">Marine green alga</name>
    <dbReference type="NCBI Taxonomy" id="70448"/>
    <lineage>
        <taxon>Eukaryota</taxon>
        <taxon>Viridiplantae</taxon>
        <taxon>Chlorophyta</taxon>
        <taxon>Mamiellophyceae</taxon>
        <taxon>Mamiellales</taxon>
        <taxon>Bathycoccaceae</taxon>
        <taxon>Ostreococcus</taxon>
    </lineage>
</organism>
<dbReference type="Pfam" id="PF04408">
    <property type="entry name" value="WHD_HA2"/>
    <property type="match status" value="1"/>
</dbReference>
<dbReference type="InterPro" id="IPR048333">
    <property type="entry name" value="HA2_WH"/>
</dbReference>
<evidence type="ECO:0000256" key="2">
    <source>
        <dbReference type="ARBA" id="ARBA00012552"/>
    </source>
</evidence>
<comment type="caution">
    <text evidence="15">The sequence shown here is derived from an EMBL/GenBank/DDBJ whole genome shotgun (WGS) entry which is preliminary data.</text>
</comment>
<comment type="catalytic activity">
    <reaction evidence="10">
        <text>ATP + H2O = ADP + phosphate + H(+)</text>
        <dbReference type="Rhea" id="RHEA:13065"/>
        <dbReference type="ChEBI" id="CHEBI:15377"/>
        <dbReference type="ChEBI" id="CHEBI:15378"/>
        <dbReference type="ChEBI" id="CHEBI:30616"/>
        <dbReference type="ChEBI" id="CHEBI:43474"/>
        <dbReference type="ChEBI" id="CHEBI:456216"/>
        <dbReference type="EC" id="3.6.4.13"/>
    </reaction>
</comment>
<dbReference type="Gene3D" id="3.40.50.300">
    <property type="entry name" value="P-loop containing nucleotide triphosphate hydrolases"/>
    <property type="match status" value="2"/>
</dbReference>
<dbReference type="InterPro" id="IPR014001">
    <property type="entry name" value="Helicase_ATP-bd"/>
</dbReference>
<dbReference type="KEGG" id="ota:OT_ostta04g02140"/>
<dbReference type="Pfam" id="PF00575">
    <property type="entry name" value="S1"/>
    <property type="match status" value="1"/>
</dbReference>
<dbReference type="Gene3D" id="1.20.120.1080">
    <property type="match status" value="1"/>
</dbReference>
<dbReference type="EMBL" id="CAID01000004">
    <property type="protein sequence ID" value="CEF97553.1"/>
    <property type="molecule type" value="Genomic_DNA"/>
</dbReference>
<evidence type="ECO:0000256" key="1">
    <source>
        <dbReference type="ARBA" id="ARBA00004123"/>
    </source>
</evidence>
<evidence type="ECO:0000256" key="7">
    <source>
        <dbReference type="ARBA" id="ARBA00022840"/>
    </source>
</evidence>
<evidence type="ECO:0000259" key="12">
    <source>
        <dbReference type="PROSITE" id="PS50126"/>
    </source>
</evidence>
<dbReference type="Gene3D" id="2.40.50.140">
    <property type="entry name" value="Nucleic acid-binding proteins"/>
    <property type="match status" value="1"/>
</dbReference>
<dbReference type="InterPro" id="IPR012340">
    <property type="entry name" value="NA-bd_OB-fold"/>
</dbReference>
<dbReference type="GO" id="GO:0000390">
    <property type="term" value="P:spliceosomal complex disassembly"/>
    <property type="evidence" value="ECO:0007669"/>
    <property type="project" value="TreeGrafter"/>
</dbReference>
<dbReference type="GO" id="GO:0003723">
    <property type="term" value="F:RNA binding"/>
    <property type="evidence" value="ECO:0007669"/>
    <property type="project" value="TreeGrafter"/>
</dbReference>
<dbReference type="SUPFAM" id="SSF52540">
    <property type="entry name" value="P-loop containing nucleoside triphosphate hydrolases"/>
    <property type="match status" value="1"/>
</dbReference>
<dbReference type="Proteomes" id="UP000009170">
    <property type="component" value="Unassembled WGS sequence"/>
</dbReference>
<evidence type="ECO:0000259" key="14">
    <source>
        <dbReference type="PROSITE" id="PS51194"/>
    </source>
</evidence>
<dbReference type="InterPro" id="IPR049588">
    <property type="entry name" value="DHX8_GH2-like"/>
</dbReference>
<dbReference type="AlphaFoldDB" id="A0A090N360"/>
<dbReference type="InParanoid" id="A0A090N360"/>
<dbReference type="FunCoup" id="A0A090N360">
    <property type="interactions" value="1694"/>
</dbReference>
<gene>
    <name evidence="15" type="ORF">OT_ostta04g02140</name>
</gene>
<dbReference type="PROSITE" id="PS50126">
    <property type="entry name" value="S1"/>
    <property type="match status" value="1"/>
</dbReference>
<reference evidence="16" key="1">
    <citation type="journal article" date="2006" name="Proc. Natl. Acad. Sci. U.S.A.">
        <title>Genome analysis of the smallest free-living eukaryote Ostreococcus tauri unveils many unique features.</title>
        <authorList>
            <person name="Derelle E."/>
            <person name="Ferraz C."/>
            <person name="Rombauts S."/>
            <person name="Rouze P."/>
            <person name="Worden A.Z."/>
            <person name="Robbens S."/>
            <person name="Partensky F."/>
            <person name="Degroeve S."/>
            <person name="Echeynie S."/>
            <person name="Cooke R."/>
            <person name="Saeys Y."/>
            <person name="Wuyts J."/>
            <person name="Jabbari K."/>
            <person name="Bowler C."/>
            <person name="Panaud O."/>
            <person name="Piegu B."/>
            <person name="Ball S.G."/>
            <person name="Ral J.-P."/>
            <person name="Bouget F.-Y."/>
            <person name="Piganeau G."/>
            <person name="De Baets B."/>
            <person name="Picard A."/>
            <person name="Delseny M."/>
            <person name="Demaille J."/>
            <person name="Van de Peer Y."/>
            <person name="Moreau H."/>
        </authorList>
    </citation>
    <scope>NUCLEOTIDE SEQUENCE [LARGE SCALE GENOMIC DNA]</scope>
    <source>
        <strain evidence="16">OTTH 0595 / CCAP 157/2 / RCC745</strain>
    </source>
</reference>